<dbReference type="Pfam" id="PF05336">
    <property type="entry name" value="rhaM"/>
    <property type="match status" value="1"/>
</dbReference>
<dbReference type="InterPro" id="IPR052996">
    <property type="entry name" value="Carb_Metab_Mutarotase"/>
</dbReference>
<evidence type="ECO:0000313" key="2">
    <source>
        <dbReference type="Proteomes" id="UP000317010"/>
    </source>
</evidence>
<dbReference type="Proteomes" id="UP000317010">
    <property type="component" value="Unassembled WGS sequence"/>
</dbReference>
<protein>
    <submittedName>
        <fullName evidence="1">L-rhamnose mutarotase</fullName>
    </submittedName>
</protein>
<organism evidence="1 2">
    <name type="scientific">Mucilaginibacter frigoritolerans</name>
    <dbReference type="NCBI Taxonomy" id="652788"/>
    <lineage>
        <taxon>Bacteria</taxon>
        <taxon>Pseudomonadati</taxon>
        <taxon>Bacteroidota</taxon>
        <taxon>Sphingobacteriia</taxon>
        <taxon>Sphingobacteriales</taxon>
        <taxon>Sphingobacteriaceae</taxon>
        <taxon>Mucilaginibacter</taxon>
    </lineage>
</organism>
<dbReference type="InterPro" id="IPR011008">
    <property type="entry name" value="Dimeric_a/b-barrel"/>
</dbReference>
<dbReference type="SUPFAM" id="SSF54909">
    <property type="entry name" value="Dimeric alpha+beta barrel"/>
    <property type="match status" value="1"/>
</dbReference>
<accession>A0A562TRN4</accession>
<evidence type="ECO:0000313" key="1">
    <source>
        <dbReference type="EMBL" id="TWI95864.1"/>
    </source>
</evidence>
<dbReference type="PANTHER" id="PTHR43239">
    <property type="entry name" value="UPF0734 PROTEIN DDB_G0273871/DDB_G0273177"/>
    <property type="match status" value="1"/>
</dbReference>
<gene>
    <name evidence="1" type="ORF">JN11_04139</name>
</gene>
<keyword evidence="2" id="KW-1185">Reference proteome</keyword>
<dbReference type="EMBL" id="VLLI01000014">
    <property type="protein sequence ID" value="TWI95864.1"/>
    <property type="molecule type" value="Genomic_DNA"/>
</dbReference>
<sequence>MNQYCLTLDLKNDPQLIAEYIAHHQKVWPEILLSIKDSGIESMDIYCFGNRLCMLIKAADGFSFEKKALMDNANPKVQEWETLMLKYQQHIPGAGKGEKWVLMEKIFELV</sequence>
<proteinExistence type="predicted"/>
<dbReference type="OrthoDB" id="1430580at2"/>
<dbReference type="PANTHER" id="PTHR43239:SF1">
    <property type="entry name" value="UPF0734 PROTEIN DDB_G0273871_DDB_G0273177"/>
    <property type="match status" value="1"/>
</dbReference>
<dbReference type="RefSeq" id="WP_144915564.1">
    <property type="nucleotide sequence ID" value="NZ_VLLI01000014.1"/>
</dbReference>
<dbReference type="InterPro" id="IPR008000">
    <property type="entry name" value="Rham/fucose_mutarotase"/>
</dbReference>
<dbReference type="Gene3D" id="3.30.70.100">
    <property type="match status" value="1"/>
</dbReference>
<reference evidence="1 2" key="1">
    <citation type="submission" date="2019-07" db="EMBL/GenBank/DDBJ databases">
        <title>Genomic Encyclopedia of Archaeal and Bacterial Type Strains, Phase II (KMG-II): from individual species to whole genera.</title>
        <authorList>
            <person name="Goeker M."/>
        </authorList>
    </citation>
    <scope>NUCLEOTIDE SEQUENCE [LARGE SCALE GENOMIC DNA]</scope>
    <source>
        <strain evidence="1 2">ATCC BAA-1854</strain>
    </source>
</reference>
<comment type="caution">
    <text evidence="1">The sequence shown here is derived from an EMBL/GenBank/DDBJ whole genome shotgun (WGS) entry which is preliminary data.</text>
</comment>
<dbReference type="AlphaFoldDB" id="A0A562TRN4"/>
<name>A0A562TRN4_9SPHI</name>
<dbReference type="GO" id="GO:0016857">
    <property type="term" value="F:racemase and epimerase activity, acting on carbohydrates and derivatives"/>
    <property type="evidence" value="ECO:0007669"/>
    <property type="project" value="InterPro"/>
</dbReference>